<protein>
    <recommendedName>
        <fullName evidence="5">Lectin</fullName>
    </recommendedName>
</protein>
<dbReference type="AlphaFoldDB" id="A0A964T3N6"/>
<keyword evidence="2" id="KW-0732">Signal</keyword>
<name>A0A964T3N6_9HYPH</name>
<reference evidence="3" key="1">
    <citation type="submission" date="2019-03" db="EMBL/GenBank/DDBJ databases">
        <title>Afifella sp. nov., isolated from activated sludge.</title>
        <authorList>
            <person name="Li Q."/>
            <person name="Liu Y."/>
        </authorList>
    </citation>
    <scope>NUCLEOTIDE SEQUENCE</scope>
    <source>
        <strain evidence="3">L72</strain>
    </source>
</reference>
<organism evidence="3 4">
    <name type="scientific">Propylenella binzhouense</name>
    <dbReference type="NCBI Taxonomy" id="2555902"/>
    <lineage>
        <taxon>Bacteria</taxon>
        <taxon>Pseudomonadati</taxon>
        <taxon>Pseudomonadota</taxon>
        <taxon>Alphaproteobacteria</taxon>
        <taxon>Hyphomicrobiales</taxon>
        <taxon>Propylenellaceae</taxon>
        <taxon>Propylenella</taxon>
    </lineage>
</organism>
<keyword evidence="4" id="KW-1185">Reference proteome</keyword>
<evidence type="ECO:0008006" key="5">
    <source>
        <dbReference type="Google" id="ProtNLM"/>
    </source>
</evidence>
<accession>A0A964T3N6</accession>
<evidence type="ECO:0000313" key="4">
    <source>
        <dbReference type="Proteomes" id="UP000773614"/>
    </source>
</evidence>
<feature type="region of interest" description="Disordered" evidence="1">
    <location>
        <begin position="46"/>
        <end position="102"/>
    </location>
</feature>
<gene>
    <name evidence="3" type="ORF">E4O86_06415</name>
</gene>
<comment type="caution">
    <text evidence="3">The sequence shown here is derived from an EMBL/GenBank/DDBJ whole genome shotgun (WGS) entry which is preliminary data.</text>
</comment>
<feature type="chain" id="PRO_5036763802" description="Lectin" evidence="2">
    <location>
        <begin position="30"/>
        <end position="102"/>
    </location>
</feature>
<proteinExistence type="predicted"/>
<feature type="compositionally biased region" description="Polar residues" evidence="1">
    <location>
        <begin position="81"/>
        <end position="91"/>
    </location>
</feature>
<evidence type="ECO:0000256" key="2">
    <source>
        <dbReference type="SAM" id="SignalP"/>
    </source>
</evidence>
<dbReference type="EMBL" id="SPKJ01000013">
    <property type="protein sequence ID" value="MYZ47342.1"/>
    <property type="molecule type" value="Genomic_DNA"/>
</dbReference>
<dbReference type="Proteomes" id="UP000773614">
    <property type="component" value="Unassembled WGS sequence"/>
</dbReference>
<evidence type="ECO:0000313" key="3">
    <source>
        <dbReference type="EMBL" id="MYZ47342.1"/>
    </source>
</evidence>
<sequence>MTPRRSPSAFLALCAATMALLCITAEAGAGTLQPLGGRHAVMSSGMNPSGGIYPDPRVKQLPGTSGAVDPEGWRQRCQDSLPVTESPTTTLRAPDGRLQVCR</sequence>
<feature type="signal peptide" evidence="2">
    <location>
        <begin position="1"/>
        <end position="29"/>
    </location>
</feature>
<dbReference type="RefSeq" id="WP_161139691.1">
    <property type="nucleotide sequence ID" value="NZ_SPKJ01000013.1"/>
</dbReference>
<evidence type="ECO:0000256" key="1">
    <source>
        <dbReference type="SAM" id="MobiDB-lite"/>
    </source>
</evidence>